<dbReference type="SMART" id="SM00353">
    <property type="entry name" value="HLH"/>
    <property type="match status" value="1"/>
</dbReference>
<dbReference type="Pfam" id="PF00010">
    <property type="entry name" value="HLH"/>
    <property type="match status" value="1"/>
</dbReference>
<feature type="compositionally biased region" description="Acidic residues" evidence="4">
    <location>
        <begin position="43"/>
        <end position="54"/>
    </location>
</feature>
<dbReference type="InterPro" id="IPR011598">
    <property type="entry name" value="bHLH_dom"/>
</dbReference>
<name>A0A6L2Q931_COPFO</name>
<dbReference type="PANTHER" id="PTHR13864:SF15">
    <property type="entry name" value="T-CELL ACUTE LYMPHOCYTIC LEUKEMIA PROTEIN 1 HOMOLOG-RELATED"/>
    <property type="match status" value="1"/>
</dbReference>
<dbReference type="InParanoid" id="A0A6L2Q931"/>
<dbReference type="CDD" id="cd19708">
    <property type="entry name" value="bHLH_TS_dHLH3B_like"/>
    <property type="match status" value="1"/>
</dbReference>
<dbReference type="PROSITE" id="PS50888">
    <property type="entry name" value="BHLH"/>
    <property type="match status" value="1"/>
</dbReference>
<evidence type="ECO:0000259" key="5">
    <source>
        <dbReference type="PROSITE" id="PS50888"/>
    </source>
</evidence>
<feature type="domain" description="BHLH" evidence="5">
    <location>
        <begin position="119"/>
        <end position="171"/>
    </location>
</feature>
<evidence type="ECO:0000256" key="3">
    <source>
        <dbReference type="ARBA" id="ARBA00023163"/>
    </source>
</evidence>
<keyword evidence="1" id="KW-0805">Transcription regulation</keyword>
<feature type="region of interest" description="Disordered" evidence="4">
    <location>
        <begin position="1"/>
        <end position="113"/>
    </location>
</feature>
<organism evidence="6 7">
    <name type="scientific">Coptotermes formosanus</name>
    <name type="common">Formosan subterranean termite</name>
    <dbReference type="NCBI Taxonomy" id="36987"/>
    <lineage>
        <taxon>Eukaryota</taxon>
        <taxon>Metazoa</taxon>
        <taxon>Ecdysozoa</taxon>
        <taxon>Arthropoda</taxon>
        <taxon>Hexapoda</taxon>
        <taxon>Insecta</taxon>
        <taxon>Pterygota</taxon>
        <taxon>Neoptera</taxon>
        <taxon>Polyneoptera</taxon>
        <taxon>Dictyoptera</taxon>
        <taxon>Blattodea</taxon>
        <taxon>Blattoidea</taxon>
        <taxon>Termitoidae</taxon>
        <taxon>Rhinotermitidae</taxon>
        <taxon>Coptotermes</taxon>
    </lineage>
</organism>
<dbReference type="Gene3D" id="4.10.280.10">
    <property type="entry name" value="Helix-loop-helix DNA-binding domain"/>
    <property type="match status" value="1"/>
</dbReference>
<dbReference type="GO" id="GO:0000978">
    <property type="term" value="F:RNA polymerase II cis-regulatory region sequence-specific DNA binding"/>
    <property type="evidence" value="ECO:0007669"/>
    <property type="project" value="TreeGrafter"/>
</dbReference>
<reference evidence="7" key="1">
    <citation type="submission" date="2020-01" db="EMBL/GenBank/DDBJ databases">
        <title>Draft genome sequence of the Termite Coptotermes fromosanus.</title>
        <authorList>
            <person name="Itakura S."/>
            <person name="Yosikawa Y."/>
            <person name="Umezawa K."/>
        </authorList>
    </citation>
    <scope>NUCLEOTIDE SEQUENCE [LARGE SCALE GENOMIC DNA]</scope>
</reference>
<evidence type="ECO:0000313" key="7">
    <source>
        <dbReference type="Proteomes" id="UP000502823"/>
    </source>
</evidence>
<evidence type="ECO:0000313" key="6">
    <source>
        <dbReference type="EMBL" id="GFG39395.1"/>
    </source>
</evidence>
<dbReference type="InterPro" id="IPR040238">
    <property type="entry name" value="TAL-like"/>
</dbReference>
<comment type="caution">
    <text evidence="6">The sequence shown here is derived from an EMBL/GenBank/DDBJ whole genome shotgun (WGS) entry which is preliminary data.</text>
</comment>
<dbReference type="InterPro" id="IPR036638">
    <property type="entry name" value="HLH_DNA-bd_sf"/>
</dbReference>
<proteinExistence type="predicted"/>
<keyword evidence="3" id="KW-0804">Transcription</keyword>
<dbReference type="AlphaFoldDB" id="A0A6L2Q931"/>
<dbReference type="GO" id="GO:0000981">
    <property type="term" value="F:DNA-binding transcription factor activity, RNA polymerase II-specific"/>
    <property type="evidence" value="ECO:0007669"/>
    <property type="project" value="InterPro"/>
</dbReference>
<protein>
    <recommendedName>
        <fullName evidence="5">BHLH domain-containing protein</fullName>
    </recommendedName>
</protein>
<dbReference type="Proteomes" id="UP000502823">
    <property type="component" value="Unassembled WGS sequence"/>
</dbReference>
<evidence type="ECO:0000256" key="1">
    <source>
        <dbReference type="ARBA" id="ARBA00023015"/>
    </source>
</evidence>
<dbReference type="EMBL" id="BLKM01000900">
    <property type="protein sequence ID" value="GFG39395.1"/>
    <property type="molecule type" value="Genomic_DNA"/>
</dbReference>
<dbReference type="SUPFAM" id="SSF47459">
    <property type="entry name" value="HLH, helix-loop-helix DNA-binding domain"/>
    <property type="match status" value="1"/>
</dbReference>
<gene>
    <name evidence="6" type="ORF">Cfor_08344</name>
</gene>
<dbReference type="PANTHER" id="PTHR13864">
    <property type="entry name" value="T-CELL ACUTE LYMPHOCYTIC LEUKEMIA/STEM CELL LEUKEMIA-RELATED"/>
    <property type="match status" value="1"/>
</dbReference>
<evidence type="ECO:0000256" key="2">
    <source>
        <dbReference type="ARBA" id="ARBA00023125"/>
    </source>
</evidence>
<evidence type="ECO:0000256" key="4">
    <source>
        <dbReference type="SAM" id="MobiDB-lite"/>
    </source>
</evidence>
<dbReference type="FunFam" id="4.10.280.10:FF:000015">
    <property type="entry name" value="T-cell acute lymphocytic leukemia 1"/>
    <property type="match status" value="1"/>
</dbReference>
<accession>A0A6L2Q931</accession>
<feature type="compositionally biased region" description="Acidic residues" evidence="4">
    <location>
        <begin position="61"/>
        <end position="70"/>
    </location>
</feature>
<sequence length="406" mass="45130">MEWSGDGDGTDYSTTSSPPRRPGEPRIEGTRGPSAGAGADMDSLSEEMEDDLMSDDFSLPDSDDDEDEDNRPDSNTTANRGVLSALSPVGGNTASGGEVPGHHPGLLSTHPHPSPRIIVRKIFTNSRERWRQQNVSGAFAELRKLVPTHPPDKKLSKNEILRMAIRYIRLLTNVLEWQKKHQQPVTINNISTNNTNNACNKSLEVQVKCEAPLCNCSLSNGTCSEGTMARLQQSSRCRHHRHTHHLLMLKTPLVCDRNGNNLLMIEPVSPYVSSAAHNNKIHKTSQGNNLMFHRPPIKVEKEEDTTKTEEDLKVAEDFVAQKPGTDADEKECASKTSAVARTTVSNQHVTGGRRTPVKLTRNVVPAAFIHQQIRNRRARTPTGNVREVQCWASNFQQEKDKNLHKK</sequence>
<dbReference type="GO" id="GO:0046983">
    <property type="term" value="F:protein dimerization activity"/>
    <property type="evidence" value="ECO:0007669"/>
    <property type="project" value="InterPro"/>
</dbReference>
<keyword evidence="7" id="KW-1185">Reference proteome</keyword>
<dbReference type="OrthoDB" id="10069510at2759"/>
<keyword evidence="2" id="KW-0238">DNA-binding</keyword>